<dbReference type="GO" id="GO:0005524">
    <property type="term" value="F:ATP binding"/>
    <property type="evidence" value="ECO:0007669"/>
    <property type="project" value="UniProtKB-KW"/>
</dbReference>
<sequence>MLVVGLTGGIASGKSTVSRRLQEHHHIPVIDADKIAREVVEPGQSAYKKIVAHFQPKIPDLLLNDKHLNRPALGKWVFSHKEDLQVLNQITHPAVRYSIFKSILWYYVCGYSICVLDVPLLFEAGLDLFCGVSVTIVSEKPLQLERILVRNPQMSKEEAVNRINSQMQNEQRIERADHVLTNNEGLPILYKEIDAFLRRIQPTFARTALEYFPPFGAISAATVVLSRHQALAQKQKKQ</sequence>
<evidence type="ECO:0008006" key="5">
    <source>
        <dbReference type="Google" id="ProtNLM"/>
    </source>
</evidence>
<organism evidence="3 4">
    <name type="scientific">Zygosaccharomyces rouxii</name>
    <dbReference type="NCBI Taxonomy" id="4956"/>
    <lineage>
        <taxon>Eukaryota</taxon>
        <taxon>Fungi</taxon>
        <taxon>Dikarya</taxon>
        <taxon>Ascomycota</taxon>
        <taxon>Saccharomycotina</taxon>
        <taxon>Saccharomycetes</taxon>
        <taxon>Saccharomycetales</taxon>
        <taxon>Saccharomycetaceae</taxon>
        <taxon>Zygosaccharomyces</taxon>
    </lineage>
</organism>
<dbReference type="Gene3D" id="3.40.50.300">
    <property type="entry name" value="P-loop containing nucleotide triphosphate hydrolases"/>
    <property type="match status" value="1"/>
</dbReference>
<comment type="caution">
    <text evidence="3">The sequence shown here is derived from an EMBL/GenBank/DDBJ whole genome shotgun (WGS) entry which is preliminary data.</text>
</comment>
<dbReference type="Pfam" id="PF01121">
    <property type="entry name" value="CoaE"/>
    <property type="match status" value="1"/>
</dbReference>
<name>A0A1Q2ZXA0_ZYGRO</name>
<evidence type="ECO:0000256" key="1">
    <source>
        <dbReference type="ARBA" id="ARBA00022741"/>
    </source>
</evidence>
<keyword evidence="2" id="KW-0067">ATP-binding</keyword>
<dbReference type="GO" id="GO:0004140">
    <property type="term" value="F:dephospho-CoA kinase activity"/>
    <property type="evidence" value="ECO:0007669"/>
    <property type="project" value="InterPro"/>
</dbReference>
<proteinExistence type="inferred from homology"/>
<dbReference type="PROSITE" id="PS51219">
    <property type="entry name" value="DPCK"/>
    <property type="match status" value="1"/>
</dbReference>
<protein>
    <recommendedName>
        <fullName evidence="5">Dephospho-CoA kinase CAB5</fullName>
    </recommendedName>
</protein>
<gene>
    <name evidence="3" type="ORF">ZYGR_0I01890</name>
</gene>
<dbReference type="InterPro" id="IPR001977">
    <property type="entry name" value="Depp_CoAkinase"/>
</dbReference>
<evidence type="ECO:0000256" key="2">
    <source>
        <dbReference type="ARBA" id="ARBA00022840"/>
    </source>
</evidence>
<dbReference type="GO" id="GO:0015937">
    <property type="term" value="P:coenzyme A biosynthetic process"/>
    <property type="evidence" value="ECO:0007669"/>
    <property type="project" value="InterPro"/>
</dbReference>
<accession>A0A1Q2ZXA0</accession>
<evidence type="ECO:0000313" key="3">
    <source>
        <dbReference type="EMBL" id="GAV47893.1"/>
    </source>
</evidence>
<dbReference type="NCBIfam" id="TIGR00152">
    <property type="entry name" value="dephospho-CoA kinase"/>
    <property type="match status" value="1"/>
</dbReference>
<dbReference type="PANTHER" id="PTHR10695">
    <property type="entry name" value="DEPHOSPHO-COA KINASE-RELATED"/>
    <property type="match status" value="1"/>
</dbReference>
<dbReference type="SUPFAM" id="SSF52540">
    <property type="entry name" value="P-loop containing nucleoside triphosphate hydrolases"/>
    <property type="match status" value="1"/>
</dbReference>
<keyword evidence="1" id="KW-0547">Nucleotide-binding</keyword>
<dbReference type="AlphaFoldDB" id="A0A1Q2ZXA0"/>
<dbReference type="CDD" id="cd02022">
    <property type="entry name" value="DPCK"/>
    <property type="match status" value="1"/>
</dbReference>
<dbReference type="InterPro" id="IPR027417">
    <property type="entry name" value="P-loop_NTPase"/>
</dbReference>
<dbReference type="Proteomes" id="UP000187013">
    <property type="component" value="Unassembled WGS sequence"/>
</dbReference>
<evidence type="ECO:0000313" key="4">
    <source>
        <dbReference type="Proteomes" id="UP000187013"/>
    </source>
</evidence>
<dbReference type="EMBL" id="BDGX01000009">
    <property type="protein sequence ID" value="GAV47893.1"/>
    <property type="molecule type" value="Genomic_DNA"/>
</dbReference>
<dbReference type="OrthoDB" id="247245at2759"/>
<dbReference type="PANTHER" id="PTHR10695:SF46">
    <property type="entry name" value="BIFUNCTIONAL COENZYME A SYNTHASE-RELATED"/>
    <property type="match status" value="1"/>
</dbReference>
<dbReference type="HAMAP" id="MF_00376">
    <property type="entry name" value="Dephospho_CoA_kinase"/>
    <property type="match status" value="1"/>
</dbReference>
<dbReference type="eggNOG" id="KOG3220">
    <property type="taxonomic scope" value="Eukaryota"/>
</dbReference>
<reference evidence="3 4" key="1">
    <citation type="submission" date="2016-08" db="EMBL/GenBank/DDBJ databases">
        <title>Draft genome sequence of allopolyploid Zygosaccharomyces rouxii.</title>
        <authorList>
            <person name="Watanabe J."/>
            <person name="Uehara K."/>
            <person name="Mogi Y."/>
            <person name="Tsukioka Y."/>
        </authorList>
    </citation>
    <scope>NUCLEOTIDE SEQUENCE [LARGE SCALE GENOMIC DNA]</scope>
    <source>
        <strain evidence="3 4">NBRC 110957</strain>
    </source>
</reference>